<comment type="caution">
    <text evidence="3">The sequence shown here is derived from an EMBL/GenBank/DDBJ whole genome shotgun (WGS) entry which is preliminary data.</text>
</comment>
<keyword evidence="2" id="KW-0732">Signal</keyword>
<gene>
    <name evidence="3" type="ORF">GTZ93_41395</name>
</gene>
<feature type="region of interest" description="Disordered" evidence="1">
    <location>
        <begin position="41"/>
        <end position="63"/>
    </location>
</feature>
<evidence type="ECO:0000256" key="2">
    <source>
        <dbReference type="SAM" id="SignalP"/>
    </source>
</evidence>
<dbReference type="Proteomes" id="UP000537825">
    <property type="component" value="Unassembled WGS sequence"/>
</dbReference>
<organism evidence="3 4">
    <name type="scientific">Corallococcus exiguus</name>
    <dbReference type="NCBI Taxonomy" id="83462"/>
    <lineage>
        <taxon>Bacteria</taxon>
        <taxon>Pseudomonadati</taxon>
        <taxon>Myxococcota</taxon>
        <taxon>Myxococcia</taxon>
        <taxon>Myxococcales</taxon>
        <taxon>Cystobacterineae</taxon>
        <taxon>Myxococcaceae</taxon>
        <taxon>Corallococcus</taxon>
    </lineage>
</organism>
<evidence type="ECO:0000313" key="3">
    <source>
        <dbReference type="EMBL" id="NBC46262.1"/>
    </source>
</evidence>
<feature type="chain" id="PRO_5031149350" description="Fibronectin type-III domain-containing protein" evidence="2">
    <location>
        <begin position="24"/>
        <end position="546"/>
    </location>
</feature>
<sequence>MSLRRLSLLLVPSCAAWLGCAEAGPPSDEVKGPDVVWSDPREGTATVSDGDLLPGCGEPDAGPVEPDAGVPDTSVLVTADSRFHASTGVTVVPQDLSTRDLELLVPDPSGVGFDRRSGTPVPGGMRFENIPDGEFFVRSNHLYYLTRERRFDLGVNRVGRPDAVYSPVTYTPVTADLSQMDPWQDYESISSPGTFFQVVSGDVDLAASLDFTAWPSAGTTSHQDPDAFLTGFTGYPLPVLDPAKGDRVYVNQLNAVPSGTLPSGAPMAYTTVTSSQHLPSFAFTPDGTTPLSLTSSLRPTPRSEFSMEWRLSEFTRWRADVNPDSTLSLPIFQVLPVPHGLEDGWVGYQGELLNLTLPRGENGVITRRMAFGNPYPASWGVLGYATYTFRAGAPVVVGARGHYPTGSITVVDRLEHFIAGPIVPKISPPREVRIDGLDAYVSRSVGTTQPVVSWQQPVLGTPRAYSVTLTQLTDSFVTPPAKRFYVPGDRTYLRLPPNALEPASTYFLRVTADGSPGFEPWRAPSISMERLPGSSASTFSAAFTTP</sequence>
<evidence type="ECO:0000313" key="4">
    <source>
        <dbReference type="Proteomes" id="UP000537825"/>
    </source>
</evidence>
<dbReference type="AlphaFoldDB" id="A0A7X5BZE1"/>
<name>A0A7X5BZE1_9BACT</name>
<dbReference type="SUPFAM" id="SSF49265">
    <property type="entry name" value="Fibronectin type III"/>
    <property type="match status" value="1"/>
</dbReference>
<keyword evidence="4" id="KW-1185">Reference proteome</keyword>
<dbReference type="EMBL" id="JAAAPK010000020">
    <property type="protein sequence ID" value="NBC46262.1"/>
    <property type="molecule type" value="Genomic_DNA"/>
</dbReference>
<protein>
    <recommendedName>
        <fullName evidence="5">Fibronectin type-III domain-containing protein</fullName>
    </recommendedName>
</protein>
<dbReference type="PROSITE" id="PS51257">
    <property type="entry name" value="PROKAR_LIPOPROTEIN"/>
    <property type="match status" value="1"/>
</dbReference>
<evidence type="ECO:0000256" key="1">
    <source>
        <dbReference type="SAM" id="MobiDB-lite"/>
    </source>
</evidence>
<proteinExistence type="predicted"/>
<feature type="signal peptide" evidence="2">
    <location>
        <begin position="1"/>
        <end position="23"/>
    </location>
</feature>
<accession>A0A7X5BZE1</accession>
<dbReference type="InterPro" id="IPR036116">
    <property type="entry name" value="FN3_sf"/>
</dbReference>
<reference evidence="3 4" key="1">
    <citation type="submission" date="2020-01" db="EMBL/GenBank/DDBJ databases">
        <title>The draft genome sequence of Corallococcus exiguus DSM 14696.</title>
        <authorList>
            <person name="Zhang X."/>
            <person name="Zhu H."/>
        </authorList>
    </citation>
    <scope>NUCLEOTIDE SEQUENCE [LARGE SCALE GENOMIC DNA]</scope>
    <source>
        <strain evidence="3 4">DSM 14696</strain>
    </source>
</reference>
<evidence type="ECO:0008006" key="5">
    <source>
        <dbReference type="Google" id="ProtNLM"/>
    </source>
</evidence>
<dbReference type="RefSeq" id="WP_139919208.1">
    <property type="nucleotide sequence ID" value="NZ_CBCSLE010000148.1"/>
</dbReference>